<keyword evidence="6 7" id="KW-0961">Cell wall biogenesis/degradation</keyword>
<dbReference type="InterPro" id="IPR001920">
    <property type="entry name" value="Asp/Glu_race"/>
</dbReference>
<evidence type="ECO:0000256" key="7">
    <source>
        <dbReference type="HAMAP-Rule" id="MF_00258"/>
    </source>
</evidence>
<dbReference type="GO" id="GO:0008881">
    <property type="term" value="F:glutamate racemase activity"/>
    <property type="evidence" value="ECO:0007669"/>
    <property type="project" value="UniProtKB-UniRule"/>
</dbReference>
<dbReference type="InterPro" id="IPR015942">
    <property type="entry name" value="Asp/Glu/hydantoin_racemase"/>
</dbReference>
<proteinExistence type="inferred from homology"/>
<dbReference type="AlphaFoldDB" id="A0ABD4T2F4"/>
<feature type="active site" description="Proton donor/acceptor" evidence="7">
    <location>
        <position position="98"/>
    </location>
</feature>
<feature type="binding site" evidence="7">
    <location>
        <begin position="208"/>
        <end position="209"/>
    </location>
    <ligand>
        <name>substrate</name>
    </ligand>
</feature>
<comment type="pathway">
    <text evidence="7">Cell wall biogenesis; peptidoglycan biosynthesis.</text>
</comment>
<dbReference type="RefSeq" id="WP_250833288.1">
    <property type="nucleotide sequence ID" value="NZ_JTHE03000044.1"/>
</dbReference>
<dbReference type="InterPro" id="IPR033134">
    <property type="entry name" value="Asp/Glu_racemase_AS_2"/>
</dbReference>
<evidence type="ECO:0000256" key="2">
    <source>
        <dbReference type="ARBA" id="ARBA00013090"/>
    </source>
</evidence>
<evidence type="ECO:0000313" key="9">
    <source>
        <dbReference type="Proteomes" id="UP000031561"/>
    </source>
</evidence>
<sequence>MNHRKAVSFSGLTLALGAASQTEARGNALPIGVFDSGVGGLTVLKQLQRQLPQESFVYFGDTANVPYGGRSGAELLGFTQRILDWMQALPVKMAVMACNTSSAVTLEQVRHAYSFPILGLILPAAKAAARQGTRIGLIATQATVDSQCYLRALQEIKGDLAVFQVACPEFVPLIEQGKLECQETREIVQARLQPLIEARIDTLIYGCTHYPHLSRVIQAALPEGVSLIDPALHIAQAAAQELHLLRLQTSATERKKKSKVAYFVSGCPERFADQTFQLTGQRPSVVQVPAPQPQASKDVIVH</sequence>
<keyword evidence="9" id="KW-1185">Reference proteome</keyword>
<feature type="binding site" evidence="7">
    <location>
        <begin position="35"/>
        <end position="36"/>
    </location>
    <ligand>
        <name>substrate</name>
    </ligand>
</feature>
<feature type="binding site" evidence="7">
    <location>
        <begin position="99"/>
        <end position="100"/>
    </location>
    <ligand>
        <name>substrate</name>
    </ligand>
</feature>
<feature type="active site" description="Proton donor/acceptor" evidence="7">
    <location>
        <position position="207"/>
    </location>
</feature>
<organism evidence="8 9">
    <name type="scientific">Lyngbya confervoides BDU141951</name>
    <dbReference type="NCBI Taxonomy" id="1574623"/>
    <lineage>
        <taxon>Bacteria</taxon>
        <taxon>Bacillati</taxon>
        <taxon>Cyanobacteriota</taxon>
        <taxon>Cyanophyceae</taxon>
        <taxon>Oscillatoriophycideae</taxon>
        <taxon>Oscillatoriales</taxon>
        <taxon>Microcoleaceae</taxon>
        <taxon>Lyngbya</taxon>
    </lineage>
</organism>
<dbReference type="NCBIfam" id="TIGR00067">
    <property type="entry name" value="glut_race"/>
    <property type="match status" value="1"/>
</dbReference>
<dbReference type="HAMAP" id="MF_00258">
    <property type="entry name" value="Glu_racemase"/>
    <property type="match status" value="1"/>
</dbReference>
<dbReference type="PANTHER" id="PTHR21198:SF2">
    <property type="entry name" value="GLUTAMATE RACEMASE"/>
    <property type="match status" value="1"/>
</dbReference>
<dbReference type="FunFam" id="3.40.50.1860:FF:000001">
    <property type="entry name" value="Glutamate racemase"/>
    <property type="match status" value="1"/>
</dbReference>
<evidence type="ECO:0000256" key="3">
    <source>
        <dbReference type="ARBA" id="ARBA00022960"/>
    </source>
</evidence>
<keyword evidence="3 7" id="KW-0133">Cell shape</keyword>
<evidence type="ECO:0000256" key="6">
    <source>
        <dbReference type="ARBA" id="ARBA00023316"/>
    </source>
</evidence>
<comment type="function">
    <text evidence="7">Provides the (R)-glutamate required for cell wall biosynthesis.</text>
</comment>
<dbReference type="Pfam" id="PF01177">
    <property type="entry name" value="Asp_Glu_race"/>
    <property type="match status" value="1"/>
</dbReference>
<evidence type="ECO:0000256" key="1">
    <source>
        <dbReference type="ARBA" id="ARBA00001602"/>
    </source>
</evidence>
<reference evidence="8 9" key="1">
    <citation type="journal article" date="2015" name="Genome Announc.">
        <title>Draft Genome Sequence of Filamentous Marine Cyanobacterium Lyngbya confervoides Strain BDU141951.</title>
        <authorList>
            <person name="Chandrababunaidu M.M."/>
            <person name="Sen D."/>
            <person name="Tripathy S."/>
        </authorList>
    </citation>
    <scope>NUCLEOTIDE SEQUENCE [LARGE SCALE GENOMIC DNA]</scope>
    <source>
        <strain evidence="8 9">BDU141951</strain>
    </source>
</reference>
<comment type="catalytic activity">
    <reaction evidence="1 7">
        <text>L-glutamate = D-glutamate</text>
        <dbReference type="Rhea" id="RHEA:12813"/>
        <dbReference type="ChEBI" id="CHEBI:29985"/>
        <dbReference type="ChEBI" id="CHEBI:29986"/>
        <dbReference type="EC" id="5.1.1.3"/>
    </reaction>
</comment>
<dbReference type="GO" id="GO:0071555">
    <property type="term" value="P:cell wall organization"/>
    <property type="evidence" value="ECO:0007669"/>
    <property type="project" value="UniProtKB-KW"/>
</dbReference>
<protein>
    <recommendedName>
        <fullName evidence="2 7">Glutamate racemase</fullName>
        <ecNumber evidence="2 7">5.1.1.3</ecNumber>
    </recommendedName>
</protein>
<gene>
    <name evidence="7 8" type="primary">murI</name>
    <name evidence="8" type="ORF">QQ91_0007670</name>
</gene>
<comment type="caution">
    <text evidence="8">The sequence shown here is derived from an EMBL/GenBank/DDBJ whole genome shotgun (WGS) entry which is preliminary data.</text>
</comment>
<feature type="binding site" evidence="7">
    <location>
        <begin position="67"/>
        <end position="68"/>
    </location>
    <ligand>
        <name>substrate</name>
    </ligand>
</feature>
<evidence type="ECO:0000256" key="4">
    <source>
        <dbReference type="ARBA" id="ARBA00022984"/>
    </source>
</evidence>
<evidence type="ECO:0000313" key="8">
    <source>
        <dbReference type="EMBL" id="MCM1982699.1"/>
    </source>
</evidence>
<dbReference type="SUPFAM" id="SSF53681">
    <property type="entry name" value="Aspartate/glutamate racemase"/>
    <property type="match status" value="2"/>
</dbReference>
<dbReference type="EMBL" id="JTHE03000044">
    <property type="protein sequence ID" value="MCM1982699.1"/>
    <property type="molecule type" value="Genomic_DNA"/>
</dbReference>
<dbReference type="Proteomes" id="UP000031561">
    <property type="component" value="Unassembled WGS sequence"/>
</dbReference>
<dbReference type="PROSITE" id="PS00923">
    <property type="entry name" value="ASP_GLU_RACEMASE_1"/>
    <property type="match status" value="1"/>
</dbReference>
<dbReference type="InterPro" id="IPR004391">
    <property type="entry name" value="Glu_race"/>
</dbReference>
<dbReference type="PANTHER" id="PTHR21198">
    <property type="entry name" value="GLUTAMATE RACEMASE"/>
    <property type="match status" value="1"/>
</dbReference>
<name>A0ABD4T2F4_9CYAN</name>
<keyword evidence="5 7" id="KW-0413">Isomerase</keyword>
<comment type="similarity">
    <text evidence="7">Belongs to the aspartate/glutamate racemases family.</text>
</comment>
<dbReference type="Gene3D" id="3.40.50.1860">
    <property type="match status" value="2"/>
</dbReference>
<dbReference type="EC" id="5.1.1.3" evidence="2 7"/>
<dbReference type="GO" id="GO:0008360">
    <property type="term" value="P:regulation of cell shape"/>
    <property type="evidence" value="ECO:0007669"/>
    <property type="project" value="UniProtKB-KW"/>
</dbReference>
<accession>A0ABD4T2F4</accession>
<dbReference type="InterPro" id="IPR018187">
    <property type="entry name" value="Asp/Glu_racemase_AS_1"/>
</dbReference>
<keyword evidence="4 7" id="KW-0573">Peptidoglycan synthesis</keyword>
<dbReference type="PROSITE" id="PS00924">
    <property type="entry name" value="ASP_GLU_RACEMASE_2"/>
    <property type="match status" value="1"/>
</dbReference>
<evidence type="ECO:0000256" key="5">
    <source>
        <dbReference type="ARBA" id="ARBA00023235"/>
    </source>
</evidence>
<dbReference type="GO" id="GO:0009252">
    <property type="term" value="P:peptidoglycan biosynthetic process"/>
    <property type="evidence" value="ECO:0007669"/>
    <property type="project" value="UniProtKB-UniRule"/>
</dbReference>